<evidence type="ECO:0000313" key="8">
    <source>
        <dbReference type="Proteomes" id="UP000431269"/>
    </source>
</evidence>
<keyword evidence="5 6" id="KW-0472">Membrane</keyword>
<dbReference type="PANTHER" id="PTHR12608:SF1">
    <property type="entry name" value="TRANSMEMBRANE PROTEIN 165"/>
    <property type="match status" value="1"/>
</dbReference>
<dbReference type="Pfam" id="PF01169">
    <property type="entry name" value="GDT1"/>
    <property type="match status" value="1"/>
</dbReference>
<evidence type="ECO:0000256" key="4">
    <source>
        <dbReference type="ARBA" id="ARBA00022989"/>
    </source>
</evidence>
<feature type="transmembrane region" description="Helical" evidence="6">
    <location>
        <begin position="36"/>
        <end position="56"/>
    </location>
</feature>
<keyword evidence="3 6" id="KW-0812">Transmembrane</keyword>
<dbReference type="PANTHER" id="PTHR12608">
    <property type="entry name" value="TRANSMEMBRANE PROTEIN HTP-1 RELATED"/>
    <property type="match status" value="1"/>
</dbReference>
<keyword evidence="4 6" id="KW-1133">Transmembrane helix</keyword>
<protein>
    <recommendedName>
        <fullName evidence="6">GDT1 family protein</fullName>
    </recommendedName>
</protein>
<evidence type="ECO:0000256" key="1">
    <source>
        <dbReference type="ARBA" id="ARBA00004141"/>
    </source>
</evidence>
<dbReference type="InterPro" id="IPR001727">
    <property type="entry name" value="GDT1-like"/>
</dbReference>
<proteinExistence type="inferred from homology"/>
<reference evidence="8" key="1">
    <citation type="submission" date="2019-12" db="EMBL/GenBank/DDBJ databases">
        <title>Complete genome of Terracaulis silvestris 0127_4.</title>
        <authorList>
            <person name="Vieira S."/>
            <person name="Riedel T."/>
            <person name="Sproer C."/>
            <person name="Pascual J."/>
            <person name="Boedeker C."/>
            <person name="Overmann J."/>
        </authorList>
    </citation>
    <scope>NUCLEOTIDE SEQUENCE [LARGE SCALE GENOMIC DNA]</scope>
    <source>
        <strain evidence="8">0127_4</strain>
    </source>
</reference>
<dbReference type="RefSeq" id="WP_158765485.1">
    <property type="nucleotide sequence ID" value="NZ_CP047045.1"/>
</dbReference>
<comment type="subcellular location">
    <subcellularLocation>
        <location evidence="1 6">Membrane</location>
        <topology evidence="1 6">Multi-pass membrane protein</topology>
    </subcellularLocation>
</comment>
<dbReference type="Proteomes" id="UP000431269">
    <property type="component" value="Chromosome"/>
</dbReference>
<dbReference type="AlphaFoldDB" id="A0A6I6MNQ8"/>
<accession>A0A6I6MNQ8</accession>
<evidence type="ECO:0000256" key="5">
    <source>
        <dbReference type="ARBA" id="ARBA00023136"/>
    </source>
</evidence>
<sequence>MAAFLTVFLSVFIAELGDKTQLATALFAAEGNRPKWLVFVASSAALVASAGLATIVGSVAREFIEGPVLKIVAGAGFVVIGAFILWTALKPAGA</sequence>
<evidence type="ECO:0000256" key="2">
    <source>
        <dbReference type="ARBA" id="ARBA00009190"/>
    </source>
</evidence>
<comment type="caution">
    <text evidence="6">Lacks conserved residue(s) required for the propagation of feature annotation.</text>
</comment>
<evidence type="ECO:0000256" key="3">
    <source>
        <dbReference type="ARBA" id="ARBA00022692"/>
    </source>
</evidence>
<name>A0A6I6MNQ8_9CAUL</name>
<comment type="similarity">
    <text evidence="2 6">Belongs to the GDT1 family.</text>
</comment>
<dbReference type="GO" id="GO:0016020">
    <property type="term" value="C:membrane"/>
    <property type="evidence" value="ECO:0007669"/>
    <property type="project" value="UniProtKB-SubCell"/>
</dbReference>
<dbReference type="GO" id="GO:0046873">
    <property type="term" value="F:metal ion transmembrane transporter activity"/>
    <property type="evidence" value="ECO:0007669"/>
    <property type="project" value="InterPro"/>
</dbReference>
<evidence type="ECO:0000313" key="7">
    <source>
        <dbReference type="EMBL" id="QGZ94554.1"/>
    </source>
</evidence>
<dbReference type="KEGG" id="tsv:DSM104635_01373"/>
<evidence type="ECO:0000256" key="6">
    <source>
        <dbReference type="RuleBase" id="RU365102"/>
    </source>
</evidence>
<keyword evidence="8" id="KW-1185">Reference proteome</keyword>
<dbReference type="EMBL" id="CP047045">
    <property type="protein sequence ID" value="QGZ94554.1"/>
    <property type="molecule type" value="Genomic_DNA"/>
</dbReference>
<gene>
    <name evidence="7" type="ORF">DSM104635_01373</name>
</gene>
<feature type="transmembrane region" description="Helical" evidence="6">
    <location>
        <begin position="68"/>
        <end position="89"/>
    </location>
</feature>
<organism evidence="7 8">
    <name type="scientific">Terricaulis silvestris</name>
    <dbReference type="NCBI Taxonomy" id="2686094"/>
    <lineage>
        <taxon>Bacteria</taxon>
        <taxon>Pseudomonadati</taxon>
        <taxon>Pseudomonadota</taxon>
        <taxon>Alphaproteobacteria</taxon>
        <taxon>Caulobacterales</taxon>
        <taxon>Caulobacteraceae</taxon>
        <taxon>Terricaulis</taxon>
    </lineage>
</organism>